<reference evidence="4 5" key="1">
    <citation type="submission" date="2023-12" db="EMBL/GenBank/DDBJ databases">
        <title>A. evansii MAY27, complete genome.</title>
        <authorList>
            <person name="Wang Y."/>
        </authorList>
    </citation>
    <scope>NUCLEOTIDE SEQUENCE [LARGE SCALE GENOMIC DNA]</scope>
    <source>
        <strain evidence="4 5">MAY27</strain>
    </source>
</reference>
<feature type="domain" description="Terminase large subunit-like ATPase" evidence="1">
    <location>
        <begin position="63"/>
        <end position="237"/>
    </location>
</feature>
<evidence type="ECO:0000259" key="1">
    <source>
        <dbReference type="Pfam" id="PF03354"/>
    </source>
</evidence>
<dbReference type="Pfam" id="PF20441">
    <property type="entry name" value="TerL_nuclease"/>
    <property type="match status" value="1"/>
</dbReference>
<dbReference type="EMBL" id="CP141259">
    <property type="protein sequence ID" value="WRL48350.1"/>
    <property type="molecule type" value="Genomic_DNA"/>
</dbReference>
<dbReference type="InterPro" id="IPR046461">
    <property type="entry name" value="TerL_ATPase"/>
</dbReference>
<dbReference type="PANTHER" id="PTHR41287">
    <property type="match status" value="1"/>
</dbReference>
<evidence type="ECO:0000313" key="3">
    <source>
        <dbReference type="EMBL" id="WRL48280.1"/>
    </source>
</evidence>
<feature type="domain" description="Terminase large subunit-like endonuclease" evidence="2">
    <location>
        <begin position="273"/>
        <end position="540"/>
    </location>
</feature>
<protein>
    <submittedName>
        <fullName evidence="4">Terminase large subunit</fullName>
    </submittedName>
</protein>
<dbReference type="Gene3D" id="3.40.50.300">
    <property type="entry name" value="P-loop containing nucleotide triphosphate hydrolases"/>
    <property type="match status" value="1"/>
</dbReference>
<gene>
    <name evidence="3" type="ORF">U5817_09605</name>
    <name evidence="4" type="ORF">U5817_09955</name>
</gene>
<dbReference type="RefSeq" id="WP_407280597.1">
    <property type="nucleotide sequence ID" value="NZ_CP141259.1"/>
</dbReference>
<dbReference type="InterPro" id="IPR027417">
    <property type="entry name" value="P-loop_NTPase"/>
</dbReference>
<dbReference type="Pfam" id="PF03354">
    <property type="entry name" value="TerL_ATPase"/>
    <property type="match status" value="1"/>
</dbReference>
<dbReference type="InterPro" id="IPR005021">
    <property type="entry name" value="Terminase_largesu-like"/>
</dbReference>
<evidence type="ECO:0000313" key="4">
    <source>
        <dbReference type="EMBL" id="WRL48350.1"/>
    </source>
</evidence>
<evidence type="ECO:0000313" key="5">
    <source>
        <dbReference type="Proteomes" id="UP001626593"/>
    </source>
</evidence>
<organism evidence="4 5">
    <name type="scientific">Aromatoleum evansii</name>
    <name type="common">Azoarcus evansii</name>
    <dbReference type="NCBI Taxonomy" id="59406"/>
    <lineage>
        <taxon>Bacteria</taxon>
        <taxon>Pseudomonadati</taxon>
        <taxon>Pseudomonadota</taxon>
        <taxon>Betaproteobacteria</taxon>
        <taxon>Rhodocyclales</taxon>
        <taxon>Rhodocyclaceae</taxon>
        <taxon>Aromatoleum</taxon>
    </lineage>
</organism>
<name>A0ABZ1ASE5_AROEV</name>
<dbReference type="Proteomes" id="UP001626593">
    <property type="component" value="Chromosome"/>
</dbReference>
<proteinExistence type="predicted"/>
<sequence>MPEWKTSCPDWAERLRSGRSIIPPPVFPETAEQALAIFRELRIVDAPGSPTFGEACAQWVFDLVASIFGAYDPESGRRVITEWFICLPKKNSKSTIAAGIMMTALILNWRQSAEFAILAPTIEIANNSYAPSRDMVQKDDDLDALMHVQTHIKTITHRESGAMLKVVAADSNTVGGKKSVGTLVDELWLFGKQADAENMLREAIGGLASRPEGFVIYLTTQSDDPPAGVFKQKLQYARDVRDGKIDDPRFVPVIFEHPPEMVERKEHLLLENIPMVNPNLGYSVDREFIEREFRKAQAGGEESFRGFMAKHANVEIGLALQSDRWAGADFWEDAGQSGLTLDSLLARCEVAVVGIDGGGLDDLLGLSVVGRESGTGKWLHWAHAWAHRIVLQRRQEIAPRLRDFEAQGDLTIVERPGDDVVAVADIVCRIRDLGLLPEENAIGVDAAGIGDIVDELLTDERGIDRKQIVAVSQGWKLNGAIKTTERKIAGGEMLHGASPLMAWCVGNARIEDKGNAITITKQASGKAKIDPLMATFDAVSLMALNPASAGKSFWEVAA</sequence>
<keyword evidence="5" id="KW-1185">Reference proteome</keyword>
<dbReference type="PANTHER" id="PTHR41287:SF1">
    <property type="entry name" value="PROTEIN YMFN"/>
    <property type="match status" value="1"/>
</dbReference>
<dbReference type="EMBL" id="CP141259">
    <property type="protein sequence ID" value="WRL48280.1"/>
    <property type="molecule type" value="Genomic_DNA"/>
</dbReference>
<dbReference type="InterPro" id="IPR046462">
    <property type="entry name" value="TerL_nuclease"/>
</dbReference>
<evidence type="ECO:0000259" key="2">
    <source>
        <dbReference type="Pfam" id="PF20441"/>
    </source>
</evidence>
<accession>A0ABZ1ASE5</accession>